<accession>A0A1Y5RXI2</accession>
<dbReference type="EMBL" id="FWFR01000001">
    <property type="protein sequence ID" value="SLN27613.1"/>
    <property type="molecule type" value="Genomic_DNA"/>
</dbReference>
<dbReference type="AlphaFoldDB" id="A0A1Y5RXI2"/>
<dbReference type="Pfam" id="PF12680">
    <property type="entry name" value="SnoaL_2"/>
    <property type="match status" value="1"/>
</dbReference>
<organism evidence="2 3">
    <name type="scientific">Oceanibacterium hippocampi</name>
    <dbReference type="NCBI Taxonomy" id="745714"/>
    <lineage>
        <taxon>Bacteria</taxon>
        <taxon>Pseudomonadati</taxon>
        <taxon>Pseudomonadota</taxon>
        <taxon>Alphaproteobacteria</taxon>
        <taxon>Sneathiellales</taxon>
        <taxon>Sneathiellaceae</taxon>
        <taxon>Oceanibacterium</taxon>
    </lineage>
</organism>
<dbReference type="RefSeq" id="WP_085882187.1">
    <property type="nucleotide sequence ID" value="NZ_FWFR01000001.1"/>
</dbReference>
<dbReference type="InterPro" id="IPR032710">
    <property type="entry name" value="NTF2-like_dom_sf"/>
</dbReference>
<keyword evidence="3" id="KW-1185">Reference proteome</keyword>
<protein>
    <submittedName>
        <fullName evidence="2">SnoaL-like domain protein</fullName>
    </submittedName>
</protein>
<dbReference type="OrthoDB" id="1163083at2"/>
<dbReference type="InterPro" id="IPR037401">
    <property type="entry name" value="SnoaL-like"/>
</dbReference>
<dbReference type="SUPFAM" id="SSF54427">
    <property type="entry name" value="NTF2-like"/>
    <property type="match status" value="1"/>
</dbReference>
<evidence type="ECO:0000313" key="3">
    <source>
        <dbReference type="Proteomes" id="UP000193200"/>
    </source>
</evidence>
<proteinExistence type="predicted"/>
<dbReference type="Proteomes" id="UP000193200">
    <property type="component" value="Unassembled WGS sequence"/>
</dbReference>
<gene>
    <name evidence="2" type="ORF">OCH7691_00904</name>
</gene>
<dbReference type="InParanoid" id="A0A1Y5RXI2"/>
<name>A0A1Y5RXI2_9PROT</name>
<evidence type="ECO:0000313" key="2">
    <source>
        <dbReference type="EMBL" id="SLN27613.1"/>
    </source>
</evidence>
<sequence>MTTDPRVARWHRIVEERDMPALADILAPDVRFHAPVYWQPREGREMVHLLLSNVIEIFEDFVYHREMVQGDDCILEFSARIGDRQLKGVDLIRWGADGRIVDFEVMIRPTNAHQALQEAMAARIQAAMAARAGAG</sequence>
<reference evidence="2 3" key="1">
    <citation type="submission" date="2017-03" db="EMBL/GenBank/DDBJ databases">
        <authorList>
            <person name="Afonso C.L."/>
            <person name="Miller P.J."/>
            <person name="Scott M.A."/>
            <person name="Spackman E."/>
            <person name="Goraichik I."/>
            <person name="Dimitrov K.M."/>
            <person name="Suarez D.L."/>
            <person name="Swayne D.E."/>
        </authorList>
    </citation>
    <scope>NUCLEOTIDE SEQUENCE [LARGE SCALE GENOMIC DNA]</scope>
    <source>
        <strain evidence="2 3">CECT 7691</strain>
    </source>
</reference>
<feature type="domain" description="SnoaL-like" evidence="1">
    <location>
        <begin position="7"/>
        <end position="102"/>
    </location>
</feature>
<evidence type="ECO:0000259" key="1">
    <source>
        <dbReference type="Pfam" id="PF12680"/>
    </source>
</evidence>
<dbReference type="Gene3D" id="3.10.450.50">
    <property type="match status" value="1"/>
</dbReference>